<accession>A0A8E2VHH0</accession>
<dbReference type="Gene3D" id="1.10.101.10">
    <property type="entry name" value="PGBD-like superfamily/PGBD"/>
    <property type="match status" value="1"/>
</dbReference>
<dbReference type="InterPro" id="IPR036366">
    <property type="entry name" value="PGBDSf"/>
</dbReference>
<dbReference type="SUPFAM" id="SSF47090">
    <property type="entry name" value="PGBD-like"/>
    <property type="match status" value="1"/>
</dbReference>
<proteinExistence type="predicted"/>
<dbReference type="Proteomes" id="UP000244037">
    <property type="component" value="Unassembled WGS sequence"/>
</dbReference>
<name>A0A8E2VHH0_9RHOB</name>
<evidence type="ECO:0000313" key="2">
    <source>
        <dbReference type="EMBL" id="PTW44318.1"/>
    </source>
</evidence>
<dbReference type="AlphaFoldDB" id="A0A8E2VHH0"/>
<feature type="domain" description="Peptidoglycan binding-like" evidence="1">
    <location>
        <begin position="65"/>
        <end position="116"/>
    </location>
</feature>
<dbReference type="InterPro" id="IPR002477">
    <property type="entry name" value="Peptidoglycan-bd-like"/>
</dbReference>
<protein>
    <submittedName>
        <fullName evidence="2">Putative peptidoglycan binding protein</fullName>
    </submittedName>
</protein>
<dbReference type="Pfam" id="PF01471">
    <property type="entry name" value="PG_binding_1"/>
    <property type="match status" value="1"/>
</dbReference>
<organism evidence="2 3">
    <name type="scientific">Rhodovulum kholense</name>
    <dbReference type="NCBI Taxonomy" id="453584"/>
    <lineage>
        <taxon>Bacteria</taxon>
        <taxon>Pseudomonadati</taxon>
        <taxon>Pseudomonadota</taxon>
        <taxon>Alphaproteobacteria</taxon>
        <taxon>Rhodobacterales</taxon>
        <taxon>Paracoccaceae</taxon>
        <taxon>Rhodovulum</taxon>
    </lineage>
</organism>
<evidence type="ECO:0000259" key="1">
    <source>
        <dbReference type="Pfam" id="PF01471"/>
    </source>
</evidence>
<dbReference type="InterPro" id="IPR036365">
    <property type="entry name" value="PGBD-like_sf"/>
</dbReference>
<gene>
    <name evidence="2" type="ORF">C8N38_11752</name>
</gene>
<reference evidence="2 3" key="1">
    <citation type="submission" date="2018-04" db="EMBL/GenBank/DDBJ databases">
        <title>Genomic Encyclopedia of Archaeal and Bacterial Type Strains, Phase II (KMG-II): from individual species to whole genera.</title>
        <authorList>
            <person name="Goeker M."/>
        </authorList>
    </citation>
    <scope>NUCLEOTIDE SEQUENCE [LARGE SCALE GENOMIC DNA]</scope>
    <source>
        <strain evidence="2 3">DSM 19783</strain>
    </source>
</reference>
<sequence>MRVRTFFVTTAMASLALTMPAERVRADDLGKVIVGGAILCAVTGCLNGRNQGRSNRTAARPAGDPTVRTDQQALNYFGYDAGGADGVTGRRTRDAISRYQGYMGYPVTGQLDPYQRQTLVGAYNWAQSGGNATYPGIQGQELLRAYSSHARGGNYCQETGRCAGGGYGGQNAYGGGQGYAGANGYPGGPGYPAANGYPSETGYGANGAMPSQVPVPSYPQQGAPQPFLQPQGQAPQQVANQVLTTGGALPGFELPDSTGYRSVADHCQTVQMVSSANGGAVTAPAGVTNPTQALDEQFCSASTYAVSTTESMLSGAGVSDDQLAQNCQQVVDFMRPETDALSGREAADLAAAAEQKIRQSAGADPQGLIQTGEVCLGYGYRTDDSDLVLAASMLLVGAGARPYAELLGHHLRDGFGVGADPARARGWYDTAFAALDGGATPVFLPSQSAQRVAIMRAALDGRAPAPVLTGASAAGAAAPAPAALPSFNIGN</sequence>
<evidence type="ECO:0000313" key="3">
    <source>
        <dbReference type="Proteomes" id="UP000244037"/>
    </source>
</evidence>
<dbReference type="EMBL" id="QAYC01000017">
    <property type="protein sequence ID" value="PTW44318.1"/>
    <property type="molecule type" value="Genomic_DNA"/>
</dbReference>
<keyword evidence="3" id="KW-1185">Reference proteome</keyword>
<comment type="caution">
    <text evidence="2">The sequence shown here is derived from an EMBL/GenBank/DDBJ whole genome shotgun (WGS) entry which is preliminary data.</text>
</comment>